<feature type="compositionally biased region" description="Basic and acidic residues" evidence="2">
    <location>
        <begin position="257"/>
        <end position="268"/>
    </location>
</feature>
<dbReference type="InterPro" id="IPR006343">
    <property type="entry name" value="DnaB/C_C"/>
</dbReference>
<evidence type="ECO:0000259" key="3">
    <source>
        <dbReference type="Pfam" id="PF07261"/>
    </source>
</evidence>
<feature type="region of interest" description="Disordered" evidence="2">
    <location>
        <begin position="235"/>
        <end position="276"/>
    </location>
</feature>
<dbReference type="NCBIfam" id="TIGR01446">
    <property type="entry name" value="DnaD_dom"/>
    <property type="match status" value="1"/>
</dbReference>
<name>A0ABT7R6V3_9BACI</name>
<evidence type="ECO:0000256" key="2">
    <source>
        <dbReference type="SAM" id="MobiDB-lite"/>
    </source>
</evidence>
<sequence>MATFRVSKDKNYTTINNTGLRDDRLSWKAKGILAYILSLPDDWVFYMEEIATHSKDKISSLYSGMKELKEHGYVKRFPIKDEKGKITKWDTVIYEVPQTEKPQVENPHVEIPRMDFPQMVEPHMENQTLLSTNNLLSTNLTNDDVDKHPLIDEEFQKSYNYLLQNNIPLSETAMQDLGEFNDVLGSQIIMEAVDRAVDQNAKRWKYISGILFNWQKSNVKTIADVIKLDEDYKNQRGGVDNATHRKRTGRGYGTSRSYEEENASRERNMPSFIKRV</sequence>
<organism evidence="4 5">
    <name type="scientific">Bacillus hominis</name>
    <dbReference type="NCBI Taxonomy" id="2817478"/>
    <lineage>
        <taxon>Bacteria</taxon>
        <taxon>Bacillati</taxon>
        <taxon>Bacillota</taxon>
        <taxon>Bacilli</taxon>
        <taxon>Bacillales</taxon>
        <taxon>Bacillaceae</taxon>
        <taxon>Bacillus</taxon>
        <taxon>Bacillus cereus group</taxon>
    </lineage>
</organism>
<dbReference type="PANTHER" id="PTHR37293:SF9">
    <property type="entry name" value="PHI ETA ORF 22-LIKE PROTEIN"/>
    <property type="match status" value="1"/>
</dbReference>
<dbReference type="InterPro" id="IPR053162">
    <property type="entry name" value="DnaD"/>
</dbReference>
<dbReference type="InterPro" id="IPR034829">
    <property type="entry name" value="DnaD-like_sf"/>
</dbReference>
<dbReference type="SUPFAM" id="SSF158499">
    <property type="entry name" value="DnaD domain-like"/>
    <property type="match status" value="1"/>
</dbReference>
<dbReference type="Proteomes" id="UP001224139">
    <property type="component" value="Unassembled WGS sequence"/>
</dbReference>
<dbReference type="Gene3D" id="1.10.10.630">
    <property type="entry name" value="DnaD domain-like"/>
    <property type="match status" value="1"/>
</dbReference>
<accession>A0ABT7R6V3</accession>
<evidence type="ECO:0000313" key="4">
    <source>
        <dbReference type="EMBL" id="MDM5438666.1"/>
    </source>
</evidence>
<dbReference type="RefSeq" id="WP_289359076.1">
    <property type="nucleotide sequence ID" value="NZ_JAUCFG010000002.1"/>
</dbReference>
<keyword evidence="5" id="KW-1185">Reference proteome</keyword>
<comment type="similarity">
    <text evidence="1">Belongs to the DnaB/DnaD family.</text>
</comment>
<dbReference type="EMBL" id="JAUCFG010000002">
    <property type="protein sequence ID" value="MDM5438666.1"/>
    <property type="molecule type" value="Genomic_DNA"/>
</dbReference>
<evidence type="ECO:0000313" key="5">
    <source>
        <dbReference type="Proteomes" id="UP001224139"/>
    </source>
</evidence>
<protein>
    <submittedName>
        <fullName evidence="4">DnaD domain protein</fullName>
    </submittedName>
</protein>
<feature type="domain" description="DnaB/C C-terminal" evidence="3">
    <location>
        <begin position="168"/>
        <end position="227"/>
    </location>
</feature>
<dbReference type="Pfam" id="PF07261">
    <property type="entry name" value="DnaB_2"/>
    <property type="match status" value="1"/>
</dbReference>
<comment type="caution">
    <text evidence="4">The sequence shown here is derived from an EMBL/GenBank/DDBJ whole genome shotgun (WGS) entry which is preliminary data.</text>
</comment>
<gene>
    <name evidence="4" type="ORF">QUG02_11090</name>
</gene>
<evidence type="ECO:0000256" key="1">
    <source>
        <dbReference type="ARBA" id="ARBA00093462"/>
    </source>
</evidence>
<proteinExistence type="inferred from homology"/>
<dbReference type="PANTHER" id="PTHR37293">
    <property type="entry name" value="PHAGE REPLICATION PROTEIN-RELATED"/>
    <property type="match status" value="1"/>
</dbReference>
<reference evidence="4 5" key="1">
    <citation type="submission" date="2023-06" db="EMBL/GenBank/DDBJ databases">
        <title>Comparative genomics of Bacillaceae isolates and their secondary metabolite potential.</title>
        <authorList>
            <person name="Song L."/>
            <person name="Nielsen L.J."/>
            <person name="Mohite O."/>
            <person name="Xu X."/>
            <person name="Weber T."/>
            <person name="Kovacs A.T."/>
        </authorList>
    </citation>
    <scope>NUCLEOTIDE SEQUENCE [LARGE SCALE GENOMIC DNA]</scope>
    <source>
        <strain evidence="4 5">DX2.1</strain>
    </source>
</reference>